<feature type="region of interest" description="Disordered" evidence="1">
    <location>
        <begin position="92"/>
        <end position="139"/>
    </location>
</feature>
<gene>
    <name evidence="2" type="ORF">FJU30_04835</name>
</gene>
<accession>A0A5J5G3X8</accession>
<dbReference type="Proteomes" id="UP000335415">
    <property type="component" value="Unassembled WGS sequence"/>
</dbReference>
<comment type="caution">
    <text evidence="2">The sequence shown here is derived from an EMBL/GenBank/DDBJ whole genome shotgun (WGS) entry which is preliminary data.</text>
</comment>
<dbReference type="OrthoDB" id="9904690at2"/>
<evidence type="ECO:0000313" key="2">
    <source>
        <dbReference type="EMBL" id="KAA9001622.1"/>
    </source>
</evidence>
<protein>
    <submittedName>
        <fullName evidence="2">Uncharacterized protein</fullName>
    </submittedName>
</protein>
<proteinExistence type="predicted"/>
<sequence>MADIAALIAKWRSVLEVEIYTKNYEFQYGRIKSSRFNAAGEESEHYATYFHTRAKPNAGDPLLIISFDSIAGQDDFMFIETITDHNIYFGSPGAGKTKAHVERRSSDLKRRIENGKKAKPPASSQRPEVDKNDDASPDE</sequence>
<feature type="compositionally biased region" description="Basic and acidic residues" evidence="1">
    <location>
        <begin position="99"/>
        <end position="116"/>
    </location>
</feature>
<keyword evidence="3" id="KW-1185">Reference proteome</keyword>
<dbReference type="EMBL" id="VYKJ01000002">
    <property type="protein sequence ID" value="KAA9001622.1"/>
    <property type="molecule type" value="Genomic_DNA"/>
</dbReference>
<evidence type="ECO:0000256" key="1">
    <source>
        <dbReference type="SAM" id="MobiDB-lite"/>
    </source>
</evidence>
<evidence type="ECO:0000313" key="3">
    <source>
        <dbReference type="Proteomes" id="UP000335415"/>
    </source>
</evidence>
<reference evidence="2 3" key="1">
    <citation type="submission" date="2019-09" db="EMBL/GenBank/DDBJ databases">
        <authorList>
            <person name="Li Y."/>
        </authorList>
    </citation>
    <scope>NUCLEOTIDE SEQUENCE [LARGE SCALE GENOMIC DNA]</scope>
    <source>
        <strain evidence="2 3">L3-3HA</strain>
    </source>
</reference>
<dbReference type="AlphaFoldDB" id="A0A5J5G3X8"/>
<name>A0A5J5G3X8_9GAMM</name>
<organism evidence="2 3">
    <name type="scientific">Affinibrenneria salicis</name>
    <dbReference type="NCBI Taxonomy" id="2590031"/>
    <lineage>
        <taxon>Bacteria</taxon>
        <taxon>Pseudomonadati</taxon>
        <taxon>Pseudomonadota</taxon>
        <taxon>Gammaproteobacteria</taxon>
        <taxon>Enterobacterales</taxon>
        <taxon>Pectobacteriaceae</taxon>
        <taxon>Affinibrenneria</taxon>
    </lineage>
</organism>
<feature type="compositionally biased region" description="Basic and acidic residues" evidence="1">
    <location>
        <begin position="127"/>
        <end position="139"/>
    </location>
</feature>